<proteinExistence type="predicted"/>
<name>A0A2T0ZY46_9ACTN</name>
<dbReference type="Pfam" id="PF04168">
    <property type="entry name" value="Alpha-E"/>
    <property type="match status" value="1"/>
</dbReference>
<dbReference type="AlphaFoldDB" id="A0A2T0ZY46"/>
<feature type="domain" description="DUF403" evidence="1">
    <location>
        <begin position="1"/>
        <end position="294"/>
    </location>
</feature>
<protein>
    <submittedName>
        <fullName evidence="2">Putative alpha-E superfamily protein</fullName>
    </submittedName>
</protein>
<reference evidence="2 3" key="1">
    <citation type="submission" date="2018-03" db="EMBL/GenBank/DDBJ databases">
        <title>Genomic Encyclopedia of Archaeal and Bacterial Type Strains, Phase II (KMG-II): from individual species to whole genera.</title>
        <authorList>
            <person name="Goeker M."/>
        </authorList>
    </citation>
    <scope>NUCLEOTIDE SEQUENCE [LARGE SCALE GENOMIC DNA]</scope>
    <source>
        <strain evidence="2 3">DSM 100065</strain>
    </source>
</reference>
<evidence type="ECO:0000313" key="3">
    <source>
        <dbReference type="Proteomes" id="UP000237752"/>
    </source>
</evidence>
<dbReference type="PANTHER" id="PTHR34595:SF7">
    <property type="entry name" value="SLL1039 PROTEIN"/>
    <property type="match status" value="1"/>
</dbReference>
<dbReference type="EMBL" id="PVUE01000010">
    <property type="protein sequence ID" value="PRZ41282.1"/>
    <property type="molecule type" value="Genomic_DNA"/>
</dbReference>
<gene>
    <name evidence="2" type="ORF">CLV47_1107</name>
</gene>
<dbReference type="PANTHER" id="PTHR34595">
    <property type="entry name" value="BLR5612 PROTEIN"/>
    <property type="match status" value="1"/>
</dbReference>
<keyword evidence="3" id="KW-1185">Reference proteome</keyword>
<dbReference type="InterPro" id="IPR007296">
    <property type="entry name" value="DUF403"/>
</dbReference>
<evidence type="ECO:0000259" key="1">
    <source>
        <dbReference type="Pfam" id="PF04168"/>
    </source>
</evidence>
<sequence>MLSRIAESLFWIGRYVERADSTARIADIHLQLMLEDQSIEEELACRSLLAIMGCAAPEGQPVTQRDVLRLLAVDRDQPASIAHSLNAARENARRAREIISSDVWECLNTTRMRMPRRLTSEQAHQHFGWVRDRTAMALGMIDSATSRDETWQFFTLGRTLERADMTARMVATRSMPTRPSWTTILWSCGAYEVFLRTYRGAPKTSNAAEFLMLDRLFPRSVLYSLNLAERCLQRIDPTEQRAGVSDAGRRRIGRLRTELEYLPVSDLVANLTGYVDAVQESTLAISQAIQQRYFPSQAIPVWVGDRA</sequence>
<dbReference type="InterPro" id="IPR051680">
    <property type="entry name" value="ATP-dep_Glu-Cys_Ligase-2"/>
</dbReference>
<dbReference type="RefSeq" id="WP_106349372.1">
    <property type="nucleotide sequence ID" value="NZ_PVUE01000010.1"/>
</dbReference>
<comment type="caution">
    <text evidence="2">The sequence shown here is derived from an EMBL/GenBank/DDBJ whole genome shotgun (WGS) entry which is preliminary data.</text>
</comment>
<accession>A0A2T0ZY46</accession>
<organism evidence="2 3">
    <name type="scientific">Antricoccus suffuscus</name>
    <dbReference type="NCBI Taxonomy" id="1629062"/>
    <lineage>
        <taxon>Bacteria</taxon>
        <taxon>Bacillati</taxon>
        <taxon>Actinomycetota</taxon>
        <taxon>Actinomycetes</taxon>
        <taxon>Geodermatophilales</taxon>
        <taxon>Antricoccaceae</taxon>
        <taxon>Antricoccus</taxon>
    </lineage>
</organism>
<dbReference type="OrthoDB" id="9803532at2"/>
<dbReference type="Proteomes" id="UP000237752">
    <property type="component" value="Unassembled WGS sequence"/>
</dbReference>
<evidence type="ECO:0000313" key="2">
    <source>
        <dbReference type="EMBL" id="PRZ41282.1"/>
    </source>
</evidence>